<dbReference type="AlphaFoldDB" id="A0A8T8STY9"/>
<sequence>MAQGNSRWERLNERRDDRAKQQQDAADQKKLLLDRLKPKRKPQNEESSRLKEEAILSVRVRDTDLYFDAIDRLPLYSLGEAESAALSPEYREILHAAVSVAGRGERQALLVWPPERFSPSAVVNLVTLASIGSAEQTTSVVGGATTLTRVEADPVRAVIFPYARSTHAAARRVQVDAEVVGTTNFEHYARQHALKNDAAKDYHQVMSRVRRLDGRTLDGQVYPEFRHPVLDEVVPHGPPNGLSGKTAALLWRTHRKTDIGKLARSGLADDPSQGKFYTFELRAGDRLGVALRSISPAPDFLLLDLTGVGRQRLGWDWSMRAKEMVECLHEVHPSAGILAITDDPWTFNAVQFEVLGVRKYGKRGKAAPAPGRTILALSGGILATKVAPEFDGCQAVQIEGFYGQIGSISEELRSLAAKVRDTGDRAAADLISDLGVTVRRTASLPGSVTEFSQFLEAETSAAMASDRIAAYRGTGILKDLSAPDSVASQIDAGSVVRGKVAEIMSGLADATPMATLLDDALAPSLRSASKSLFIFRSDMIAEFASHRLSGNVKLAERLESGMIVFGGSDALDAIAASTPVVRNRVKRAVLVAPTRASILKFFARPWLPENISILADADTLAYAARDAGKLSFELRDHAIGQRLSTFSECALERTAGIGRHATNLDKMPPLDDIDPQDTSVIDLTGGNRGERELLEFTLYSGQRVISRKGTRLVLRDDAAAVTSYVERQASEESGCGMKGLSNRELDQIDVELKEAICDSLVNTLVARASGMDERGSIVFGTSPRRGIFSGQLLPRFDAAGVEDETSDIRIASLGVDFVVAKDVAGPMRLRPQFSVFVRVIPAWNDLVMGGGTLDLDFKLDANIQREIDL</sequence>
<protein>
    <submittedName>
        <fullName evidence="2">Uncharacterized protein</fullName>
    </submittedName>
</protein>
<organism evidence="2 3">
    <name type="scientific">Tilletia caries</name>
    <name type="common">wheat bunt fungus</name>
    <dbReference type="NCBI Taxonomy" id="13290"/>
    <lineage>
        <taxon>Eukaryota</taxon>
        <taxon>Fungi</taxon>
        <taxon>Dikarya</taxon>
        <taxon>Basidiomycota</taxon>
        <taxon>Ustilaginomycotina</taxon>
        <taxon>Exobasidiomycetes</taxon>
        <taxon>Tilletiales</taxon>
        <taxon>Tilletiaceae</taxon>
        <taxon>Tilletia</taxon>
    </lineage>
</organism>
<dbReference type="Proteomes" id="UP000077671">
    <property type="component" value="Unassembled WGS sequence"/>
</dbReference>
<dbReference type="EMBL" id="LWDD02001534">
    <property type="protein sequence ID" value="KAE8247430.1"/>
    <property type="molecule type" value="Genomic_DNA"/>
</dbReference>
<evidence type="ECO:0000313" key="3">
    <source>
        <dbReference type="Proteomes" id="UP000077671"/>
    </source>
</evidence>
<gene>
    <name evidence="2" type="ORF">A4X03_0g7046</name>
</gene>
<name>A0A8T8STY9_9BASI</name>
<feature type="region of interest" description="Disordered" evidence="1">
    <location>
        <begin position="1"/>
        <end position="50"/>
    </location>
</feature>
<proteinExistence type="predicted"/>
<reference evidence="2" key="2">
    <citation type="journal article" date="2019" name="IMA Fungus">
        <title>Genome sequencing and comparison of five Tilletia species to identify candidate genes for the detection of regulated species infecting wheat.</title>
        <authorList>
            <person name="Nguyen H.D.T."/>
            <person name="Sultana T."/>
            <person name="Kesanakurti P."/>
            <person name="Hambleton S."/>
        </authorList>
    </citation>
    <scope>NUCLEOTIDE SEQUENCE</scope>
    <source>
        <strain evidence="2">DAOMC 238032</strain>
    </source>
</reference>
<accession>A0A8T8STY9</accession>
<feature type="compositionally biased region" description="Basic and acidic residues" evidence="1">
    <location>
        <begin position="7"/>
        <end position="50"/>
    </location>
</feature>
<feature type="non-terminal residue" evidence="2">
    <location>
        <position position="1"/>
    </location>
</feature>
<evidence type="ECO:0000256" key="1">
    <source>
        <dbReference type="SAM" id="MobiDB-lite"/>
    </source>
</evidence>
<evidence type="ECO:0000313" key="2">
    <source>
        <dbReference type="EMBL" id="KAE8247430.1"/>
    </source>
</evidence>
<comment type="caution">
    <text evidence="2">The sequence shown here is derived from an EMBL/GenBank/DDBJ whole genome shotgun (WGS) entry which is preliminary data.</text>
</comment>
<reference evidence="2" key="1">
    <citation type="submission" date="2016-04" db="EMBL/GenBank/DDBJ databases">
        <authorList>
            <person name="Nguyen H.D."/>
            <person name="Kesanakurti P."/>
            <person name="Cullis J."/>
            <person name="Levesque C.A."/>
            <person name="Hambleton S."/>
        </authorList>
    </citation>
    <scope>NUCLEOTIDE SEQUENCE</scope>
    <source>
        <strain evidence="2">DAOMC 238032</strain>
    </source>
</reference>